<protein>
    <recommendedName>
        <fullName evidence="3">Hydrolase</fullName>
    </recommendedName>
</protein>
<dbReference type="InterPro" id="IPR023214">
    <property type="entry name" value="HAD_sf"/>
</dbReference>
<comment type="caution">
    <text evidence="1">The sequence shown here is derived from an EMBL/GenBank/DDBJ whole genome shotgun (WGS) entry which is preliminary data.</text>
</comment>
<dbReference type="InterPro" id="IPR036412">
    <property type="entry name" value="HAD-like_sf"/>
</dbReference>
<organism evidence="1 2">
    <name type="scientific">Acetivibrio ethanolgignens</name>
    <dbReference type="NCBI Taxonomy" id="290052"/>
    <lineage>
        <taxon>Bacteria</taxon>
        <taxon>Bacillati</taxon>
        <taxon>Bacillota</taxon>
        <taxon>Clostridia</taxon>
        <taxon>Eubacteriales</taxon>
        <taxon>Oscillospiraceae</taxon>
        <taxon>Acetivibrio</taxon>
    </lineage>
</organism>
<dbReference type="OrthoDB" id="5431039at2"/>
<dbReference type="RefSeq" id="WP_058351545.1">
    <property type="nucleotide sequence ID" value="NZ_CABMMD010000025.1"/>
</dbReference>
<proteinExistence type="predicted"/>
<sequence length="113" mass="13069">MDNNKTITFQTIAVDFDGTLCFSKWPDCGQPNQALITYLQEWRKNGNKLILWTCRAGEALSKAVEWCREQNLEFDAVNDNLPEIIELYGNNSRKITCDYYIDDRMLLPEAVKA</sequence>
<dbReference type="AlphaFoldDB" id="A0A0V8QIM4"/>
<evidence type="ECO:0000313" key="1">
    <source>
        <dbReference type="EMBL" id="KSV60250.1"/>
    </source>
</evidence>
<reference evidence="1 2" key="1">
    <citation type="submission" date="2015-11" db="EMBL/GenBank/DDBJ databases">
        <title>Butyribacter intestini gen. nov., sp. nov., a butyric acid-producing bacterium of the family Lachnospiraceae isolated from the human faeces.</title>
        <authorList>
            <person name="Zou Y."/>
            <person name="Xue W."/>
            <person name="Luo G."/>
            <person name="Lv M."/>
        </authorList>
    </citation>
    <scope>NUCLEOTIDE SEQUENCE [LARGE SCALE GENOMIC DNA]</scope>
    <source>
        <strain evidence="1 2">ACET-33324</strain>
    </source>
</reference>
<keyword evidence="2" id="KW-1185">Reference proteome</keyword>
<dbReference type="InterPro" id="IPR016769">
    <property type="entry name" value="Phage_SP01_Orf1"/>
</dbReference>
<evidence type="ECO:0000313" key="2">
    <source>
        <dbReference type="Proteomes" id="UP000054874"/>
    </source>
</evidence>
<dbReference type="SUPFAM" id="SSF56784">
    <property type="entry name" value="HAD-like"/>
    <property type="match status" value="1"/>
</dbReference>
<accession>A0A0V8QIM4</accession>
<dbReference type="Proteomes" id="UP000054874">
    <property type="component" value="Unassembled WGS sequence"/>
</dbReference>
<name>A0A0V8QIM4_9FIRM</name>
<evidence type="ECO:0008006" key="3">
    <source>
        <dbReference type="Google" id="ProtNLM"/>
    </source>
</evidence>
<dbReference type="EMBL" id="LNAM01000025">
    <property type="protein sequence ID" value="KSV60250.1"/>
    <property type="molecule type" value="Genomic_DNA"/>
</dbReference>
<dbReference type="Gene3D" id="3.40.50.1000">
    <property type="entry name" value="HAD superfamily/HAD-like"/>
    <property type="match status" value="1"/>
</dbReference>
<gene>
    <name evidence="1" type="ORF">ASU35_17115</name>
</gene>
<dbReference type="STRING" id="290052.ASU35_17115"/>
<dbReference type="PIRSF" id="PIRSF020079">
    <property type="entry name" value="UCP020079"/>
    <property type="match status" value="1"/>
</dbReference>